<dbReference type="AlphaFoldDB" id="A0A347ZWC3"/>
<evidence type="ECO:0000313" key="2">
    <source>
        <dbReference type="Proteomes" id="UP000256388"/>
    </source>
</evidence>
<reference evidence="1 2" key="1">
    <citation type="submission" date="2018-08" db="EMBL/GenBank/DDBJ databases">
        <title>Genomic Encyclopedia of Type Strains, Phase IV (KMG-IV): sequencing the most valuable type-strain genomes for metagenomic binning, comparative biology and taxonomic classification.</title>
        <authorList>
            <person name="Goeker M."/>
        </authorList>
    </citation>
    <scope>NUCLEOTIDE SEQUENCE [LARGE SCALE GENOMIC DNA]</scope>
    <source>
        <strain evidence="1 2">DSM 23923</strain>
    </source>
</reference>
<dbReference type="Proteomes" id="UP000256388">
    <property type="component" value="Unassembled WGS sequence"/>
</dbReference>
<dbReference type="RefSeq" id="WP_116226016.1">
    <property type="nucleotide sequence ID" value="NZ_AP018437.1"/>
</dbReference>
<comment type="caution">
    <text evidence="1">The sequence shown here is derived from an EMBL/GenBank/DDBJ whole genome shotgun (WGS) entry which is preliminary data.</text>
</comment>
<name>A0A347ZWC3_9CHLR</name>
<evidence type="ECO:0000313" key="1">
    <source>
        <dbReference type="EMBL" id="REG05346.1"/>
    </source>
</evidence>
<dbReference type="PROSITE" id="PS51257">
    <property type="entry name" value="PROKAR_LIPOPROTEIN"/>
    <property type="match status" value="1"/>
</dbReference>
<protein>
    <submittedName>
        <fullName evidence="1">Uncharacterized protein</fullName>
    </submittedName>
</protein>
<gene>
    <name evidence="1" type="ORF">DFR64_2746</name>
</gene>
<sequence length="271" mass="30969">MKNPLKYAVFLTLFLTIPALIVGCREDLWSIILDTNQVDFSPVEAVDGSQPTVKVYNDPDDLLLMLHEMEKVRNSRWQSQTGWWQGRKTMIYQLGDLHGINAEWWFHFDGVQSCPDLLQTIYAEDGRLVESNLLVRANKLQTADSAGQLPDEEGRPKLVKLPDQACPDLLNQTLDRVENMLEGPNLDMLESTEAIIREGSLFITVVQTGPIHEMVNVVINLDNGFIMEETEQIYSLDDSGLLGEVTYQYQFDYFDQLPPEIRDQFERALNS</sequence>
<dbReference type="EMBL" id="QUMS01000005">
    <property type="protein sequence ID" value="REG05346.1"/>
    <property type="molecule type" value="Genomic_DNA"/>
</dbReference>
<proteinExistence type="predicted"/>
<accession>A0A347ZWC3</accession>
<keyword evidence="2" id="KW-1185">Reference proteome</keyword>
<organism evidence="1 2">
    <name type="scientific">Pelolinea submarina</name>
    <dbReference type="NCBI Taxonomy" id="913107"/>
    <lineage>
        <taxon>Bacteria</taxon>
        <taxon>Bacillati</taxon>
        <taxon>Chloroflexota</taxon>
        <taxon>Anaerolineae</taxon>
        <taxon>Anaerolineales</taxon>
        <taxon>Anaerolineaceae</taxon>
        <taxon>Pelolinea</taxon>
    </lineage>
</organism>